<accession>A0ABD3US66</accession>
<feature type="signal peptide" evidence="3">
    <location>
        <begin position="1"/>
        <end position="24"/>
    </location>
</feature>
<feature type="chain" id="PRO_5044790003" description="Tropomyosin" evidence="3">
    <location>
        <begin position="25"/>
        <end position="279"/>
    </location>
</feature>
<reference evidence="4 5" key="1">
    <citation type="submission" date="2024-12" db="EMBL/GenBank/DDBJ databases">
        <title>The unique morphological basis and parallel evolutionary history of personate flowers in Penstemon.</title>
        <authorList>
            <person name="Depatie T.H."/>
            <person name="Wessinger C.A."/>
        </authorList>
    </citation>
    <scope>NUCLEOTIDE SEQUENCE [LARGE SCALE GENOMIC DNA]</scope>
    <source>
        <strain evidence="4">WTNN_2</strain>
        <tissue evidence="4">Leaf</tissue>
    </source>
</reference>
<gene>
    <name evidence="4" type="ORF">ACJIZ3_013230</name>
</gene>
<dbReference type="AlphaFoldDB" id="A0ABD3US66"/>
<organism evidence="4 5">
    <name type="scientific">Penstemon smallii</name>
    <dbReference type="NCBI Taxonomy" id="265156"/>
    <lineage>
        <taxon>Eukaryota</taxon>
        <taxon>Viridiplantae</taxon>
        <taxon>Streptophyta</taxon>
        <taxon>Embryophyta</taxon>
        <taxon>Tracheophyta</taxon>
        <taxon>Spermatophyta</taxon>
        <taxon>Magnoliopsida</taxon>
        <taxon>eudicotyledons</taxon>
        <taxon>Gunneridae</taxon>
        <taxon>Pentapetalae</taxon>
        <taxon>asterids</taxon>
        <taxon>lamiids</taxon>
        <taxon>Lamiales</taxon>
        <taxon>Plantaginaceae</taxon>
        <taxon>Cheloneae</taxon>
        <taxon>Penstemon</taxon>
    </lineage>
</organism>
<evidence type="ECO:0000256" key="1">
    <source>
        <dbReference type="SAM" id="Coils"/>
    </source>
</evidence>
<dbReference type="Gene3D" id="1.10.287.1490">
    <property type="match status" value="1"/>
</dbReference>
<sequence>MATSLIVLPATLVYLFVSFPQSNALDSSIDCQTPSCFSQGNHDSFAFELEEAKLRIARLESILEERTEDVNRRNQYMRECEKKIEELSIEIDRLKAAFSTLGDDYSLANQKLIVLEEEVRQLWAASRKNNFEIHALEFKALEAETKLEQVTSQVGEMANIVSEQWIQIQQLEQAVHMAEVRMSKIKREFWRRCPFVKGILDLYVPRDGSVLNLCKSRVLQIFSAIHHYHHQLQGFIKHAMKSNELTAALAHSEVVFFVASAVVAFPIMTVCMLLLSQLS</sequence>
<comment type="caution">
    <text evidence="4">The sequence shown here is derived from an EMBL/GenBank/DDBJ whole genome shotgun (WGS) entry which is preliminary data.</text>
</comment>
<keyword evidence="5" id="KW-1185">Reference proteome</keyword>
<feature type="transmembrane region" description="Helical" evidence="2">
    <location>
        <begin position="254"/>
        <end position="275"/>
    </location>
</feature>
<keyword evidence="3" id="KW-0732">Signal</keyword>
<name>A0ABD3US66_9LAMI</name>
<keyword evidence="2" id="KW-0472">Membrane</keyword>
<feature type="coiled-coil region" evidence="1">
    <location>
        <begin position="133"/>
        <end position="188"/>
    </location>
</feature>
<keyword evidence="2" id="KW-1133">Transmembrane helix</keyword>
<dbReference type="PANTHER" id="PTHR34360">
    <property type="entry name" value="OS08G0519400 PROTEIN"/>
    <property type="match status" value="1"/>
</dbReference>
<evidence type="ECO:0000256" key="3">
    <source>
        <dbReference type="SAM" id="SignalP"/>
    </source>
</evidence>
<proteinExistence type="predicted"/>
<protein>
    <recommendedName>
        <fullName evidence="6">Tropomyosin</fullName>
    </recommendedName>
</protein>
<evidence type="ECO:0000256" key="2">
    <source>
        <dbReference type="SAM" id="Phobius"/>
    </source>
</evidence>
<dbReference type="PANTHER" id="PTHR34360:SF2">
    <property type="entry name" value="MYOSIN HEAVY CHAIN-LIKE PROTEIN"/>
    <property type="match status" value="1"/>
</dbReference>
<dbReference type="Proteomes" id="UP001634393">
    <property type="component" value="Unassembled WGS sequence"/>
</dbReference>
<feature type="coiled-coil region" evidence="1">
    <location>
        <begin position="49"/>
        <end position="104"/>
    </location>
</feature>
<keyword evidence="1" id="KW-0175">Coiled coil</keyword>
<keyword evidence="2" id="KW-0812">Transmembrane</keyword>
<dbReference type="EMBL" id="JBJXBP010000001">
    <property type="protein sequence ID" value="KAL3851348.1"/>
    <property type="molecule type" value="Genomic_DNA"/>
</dbReference>
<evidence type="ECO:0000313" key="5">
    <source>
        <dbReference type="Proteomes" id="UP001634393"/>
    </source>
</evidence>
<evidence type="ECO:0000313" key="4">
    <source>
        <dbReference type="EMBL" id="KAL3851348.1"/>
    </source>
</evidence>
<evidence type="ECO:0008006" key="6">
    <source>
        <dbReference type="Google" id="ProtNLM"/>
    </source>
</evidence>